<feature type="domain" description="STAS" evidence="3">
    <location>
        <begin position="12"/>
        <end position="121"/>
    </location>
</feature>
<comment type="similarity">
    <text evidence="1 2">Belongs to the anti-sigma-factor antagonist family.</text>
</comment>
<organism evidence="4 5">
    <name type="scientific">Lentzea albida</name>
    <dbReference type="NCBI Taxonomy" id="65499"/>
    <lineage>
        <taxon>Bacteria</taxon>
        <taxon>Bacillati</taxon>
        <taxon>Actinomycetota</taxon>
        <taxon>Actinomycetes</taxon>
        <taxon>Pseudonocardiales</taxon>
        <taxon>Pseudonocardiaceae</taxon>
        <taxon>Lentzea</taxon>
    </lineage>
</organism>
<accession>A0A1H9WEX8</accession>
<dbReference type="NCBIfam" id="TIGR00377">
    <property type="entry name" value="ant_ant_sig"/>
    <property type="match status" value="1"/>
</dbReference>
<evidence type="ECO:0000313" key="5">
    <source>
        <dbReference type="Proteomes" id="UP000199503"/>
    </source>
</evidence>
<evidence type="ECO:0000313" key="4">
    <source>
        <dbReference type="EMBL" id="SES32385.1"/>
    </source>
</evidence>
<sequence length="132" mass="14035">MGHPFEGLSDVLTAHTTEHQGVAVVALTGEVDMLTEEIGLDEVLSAVEKAPARVVVDLQEIEFFGSSGINLLLIAQREARARKIPLGVVAAHHVVLSPLAATGVDVRLRLFPDLGAALRELADSARAELPTR</sequence>
<dbReference type="SUPFAM" id="SSF52091">
    <property type="entry name" value="SpoIIaa-like"/>
    <property type="match status" value="1"/>
</dbReference>
<dbReference type="InterPro" id="IPR002645">
    <property type="entry name" value="STAS_dom"/>
</dbReference>
<dbReference type="STRING" id="65499.SAMN04488000_12227"/>
<keyword evidence="5" id="KW-1185">Reference proteome</keyword>
<dbReference type="RefSeq" id="WP_089925324.1">
    <property type="nucleotide sequence ID" value="NZ_FOFV01000022.1"/>
</dbReference>
<gene>
    <name evidence="4" type="ORF">SAMN04488000_12227</name>
</gene>
<reference evidence="5" key="1">
    <citation type="submission" date="2016-10" db="EMBL/GenBank/DDBJ databases">
        <authorList>
            <person name="Varghese N."/>
            <person name="Submissions S."/>
        </authorList>
    </citation>
    <scope>NUCLEOTIDE SEQUENCE [LARGE SCALE GENOMIC DNA]</scope>
    <source>
        <strain evidence="5">DSM 44437</strain>
    </source>
</reference>
<dbReference type="PANTHER" id="PTHR33495:SF13">
    <property type="entry name" value="ANTI-SIGMA-F FACTOR ANTAGONIST RSFB"/>
    <property type="match status" value="1"/>
</dbReference>
<dbReference type="PANTHER" id="PTHR33495">
    <property type="entry name" value="ANTI-SIGMA FACTOR ANTAGONIST TM_1081-RELATED-RELATED"/>
    <property type="match status" value="1"/>
</dbReference>
<proteinExistence type="inferred from homology"/>
<evidence type="ECO:0000256" key="2">
    <source>
        <dbReference type="RuleBase" id="RU003749"/>
    </source>
</evidence>
<dbReference type="PROSITE" id="PS50801">
    <property type="entry name" value="STAS"/>
    <property type="match status" value="1"/>
</dbReference>
<protein>
    <recommendedName>
        <fullName evidence="2">Anti-sigma factor antagonist</fullName>
    </recommendedName>
</protein>
<dbReference type="AlphaFoldDB" id="A0A1H9WEX8"/>
<dbReference type="Proteomes" id="UP000199503">
    <property type="component" value="Unassembled WGS sequence"/>
</dbReference>
<dbReference type="InterPro" id="IPR036513">
    <property type="entry name" value="STAS_dom_sf"/>
</dbReference>
<dbReference type="Pfam" id="PF01740">
    <property type="entry name" value="STAS"/>
    <property type="match status" value="1"/>
</dbReference>
<evidence type="ECO:0000256" key="1">
    <source>
        <dbReference type="ARBA" id="ARBA00009013"/>
    </source>
</evidence>
<dbReference type="GO" id="GO:0043856">
    <property type="term" value="F:anti-sigma factor antagonist activity"/>
    <property type="evidence" value="ECO:0007669"/>
    <property type="project" value="InterPro"/>
</dbReference>
<dbReference type="InterPro" id="IPR003658">
    <property type="entry name" value="Anti-sigma_ant"/>
</dbReference>
<dbReference type="OrthoDB" id="3576811at2"/>
<dbReference type="Gene3D" id="3.30.750.24">
    <property type="entry name" value="STAS domain"/>
    <property type="match status" value="1"/>
</dbReference>
<name>A0A1H9WEX8_9PSEU</name>
<dbReference type="CDD" id="cd07043">
    <property type="entry name" value="STAS_anti-anti-sigma_factors"/>
    <property type="match status" value="1"/>
</dbReference>
<evidence type="ECO:0000259" key="3">
    <source>
        <dbReference type="PROSITE" id="PS50801"/>
    </source>
</evidence>
<dbReference type="EMBL" id="FOFV01000022">
    <property type="protein sequence ID" value="SES32385.1"/>
    <property type="molecule type" value="Genomic_DNA"/>
</dbReference>